<feature type="domain" description="N-acetyltransferase" evidence="3">
    <location>
        <begin position="11"/>
        <end position="163"/>
    </location>
</feature>
<organism evidence="4 5">
    <name type="scientific">Martelella alba</name>
    <dbReference type="NCBI Taxonomy" id="2590451"/>
    <lineage>
        <taxon>Bacteria</taxon>
        <taxon>Pseudomonadati</taxon>
        <taxon>Pseudomonadota</taxon>
        <taxon>Alphaproteobacteria</taxon>
        <taxon>Hyphomicrobiales</taxon>
        <taxon>Aurantimonadaceae</taxon>
        <taxon>Martelella</taxon>
    </lineage>
</organism>
<dbReference type="SUPFAM" id="SSF55729">
    <property type="entry name" value="Acyl-CoA N-acyltransferases (Nat)"/>
    <property type="match status" value="1"/>
</dbReference>
<evidence type="ECO:0000259" key="3">
    <source>
        <dbReference type="PROSITE" id="PS51186"/>
    </source>
</evidence>
<dbReference type="AlphaFoldDB" id="A0A506U9U5"/>
<keyword evidence="2" id="KW-0012">Acyltransferase</keyword>
<comment type="caution">
    <text evidence="4">The sequence shown here is derived from an EMBL/GenBank/DDBJ whole genome shotgun (WGS) entry which is preliminary data.</text>
</comment>
<dbReference type="EMBL" id="VHLG01000007">
    <property type="protein sequence ID" value="TPW30126.1"/>
    <property type="molecule type" value="Genomic_DNA"/>
</dbReference>
<keyword evidence="5" id="KW-1185">Reference proteome</keyword>
<dbReference type="InterPro" id="IPR000182">
    <property type="entry name" value="GNAT_dom"/>
</dbReference>
<dbReference type="GO" id="GO:0016747">
    <property type="term" value="F:acyltransferase activity, transferring groups other than amino-acyl groups"/>
    <property type="evidence" value="ECO:0007669"/>
    <property type="project" value="InterPro"/>
</dbReference>
<dbReference type="InterPro" id="IPR050680">
    <property type="entry name" value="YpeA/RimI_acetyltransf"/>
</dbReference>
<dbReference type="RefSeq" id="WP_141149335.1">
    <property type="nucleotide sequence ID" value="NZ_VHLG01000007.1"/>
</dbReference>
<accession>A0A506U9U5</accession>
<dbReference type="PANTHER" id="PTHR43420:SF12">
    <property type="entry name" value="N-ACETYLTRANSFERASE DOMAIN-CONTAINING PROTEIN"/>
    <property type="match status" value="1"/>
</dbReference>
<dbReference type="OrthoDB" id="9804026at2"/>
<gene>
    <name evidence="4" type="ORF">FJU08_12445</name>
</gene>
<dbReference type="InterPro" id="IPR016181">
    <property type="entry name" value="Acyl_CoA_acyltransferase"/>
</dbReference>
<dbReference type="PANTHER" id="PTHR43420">
    <property type="entry name" value="ACETYLTRANSFERASE"/>
    <property type="match status" value="1"/>
</dbReference>
<keyword evidence="1 4" id="KW-0808">Transferase</keyword>
<name>A0A506U9U5_9HYPH</name>
<dbReference type="Proteomes" id="UP000318801">
    <property type="component" value="Unassembled WGS sequence"/>
</dbReference>
<evidence type="ECO:0000256" key="2">
    <source>
        <dbReference type="ARBA" id="ARBA00023315"/>
    </source>
</evidence>
<sequence>MAGFFRRNPEFEVSALTGDELEAAADLHHARFFHPWSADEIHNLLSQAPVFGFVMHQTNAWIGSPLAGFVLARAVADEAEILTICVAEGFSRAGIGWRLMVAALQEAGVRGAEFMLLEVDAINQPAIGLYRKLGFVEVGRRKAYYAHEDGSRSSALVMRRELG</sequence>
<dbReference type="CDD" id="cd04301">
    <property type="entry name" value="NAT_SF"/>
    <property type="match status" value="1"/>
</dbReference>
<dbReference type="Pfam" id="PF00583">
    <property type="entry name" value="Acetyltransf_1"/>
    <property type="match status" value="1"/>
</dbReference>
<protein>
    <submittedName>
        <fullName evidence="4">GNAT family N-acetyltransferase</fullName>
    </submittedName>
</protein>
<dbReference type="Gene3D" id="3.40.630.30">
    <property type="match status" value="1"/>
</dbReference>
<proteinExistence type="predicted"/>
<evidence type="ECO:0000313" key="4">
    <source>
        <dbReference type="EMBL" id="TPW30126.1"/>
    </source>
</evidence>
<reference evidence="4 5" key="1">
    <citation type="submission" date="2019-06" db="EMBL/GenBank/DDBJ databases">
        <authorList>
            <person name="Li M."/>
        </authorList>
    </citation>
    <scope>NUCLEOTIDE SEQUENCE [LARGE SCALE GENOMIC DNA]</scope>
    <source>
        <strain evidence="4 5">BGMRC2036</strain>
    </source>
</reference>
<evidence type="ECO:0000313" key="5">
    <source>
        <dbReference type="Proteomes" id="UP000318801"/>
    </source>
</evidence>
<dbReference type="PROSITE" id="PS51186">
    <property type="entry name" value="GNAT"/>
    <property type="match status" value="1"/>
</dbReference>
<evidence type="ECO:0000256" key="1">
    <source>
        <dbReference type="ARBA" id="ARBA00022679"/>
    </source>
</evidence>